<name>A0ACB8AJW9_9AGAM</name>
<keyword evidence="2" id="KW-1185">Reference proteome</keyword>
<proteinExistence type="predicted"/>
<evidence type="ECO:0000313" key="1">
    <source>
        <dbReference type="EMBL" id="KAH7913219.1"/>
    </source>
</evidence>
<comment type="caution">
    <text evidence="1">The sequence shown here is derived from an EMBL/GenBank/DDBJ whole genome shotgun (WGS) entry which is preliminary data.</text>
</comment>
<dbReference type="EMBL" id="MU267635">
    <property type="protein sequence ID" value="KAH7913219.1"/>
    <property type="molecule type" value="Genomic_DNA"/>
</dbReference>
<organism evidence="1 2">
    <name type="scientific">Hygrophoropsis aurantiaca</name>
    <dbReference type="NCBI Taxonomy" id="72124"/>
    <lineage>
        <taxon>Eukaryota</taxon>
        <taxon>Fungi</taxon>
        <taxon>Dikarya</taxon>
        <taxon>Basidiomycota</taxon>
        <taxon>Agaricomycotina</taxon>
        <taxon>Agaricomycetes</taxon>
        <taxon>Agaricomycetidae</taxon>
        <taxon>Boletales</taxon>
        <taxon>Coniophorineae</taxon>
        <taxon>Hygrophoropsidaceae</taxon>
        <taxon>Hygrophoropsis</taxon>
    </lineage>
</organism>
<gene>
    <name evidence="1" type="ORF">BJ138DRAFT_1099675</name>
</gene>
<accession>A0ACB8AJW9</accession>
<dbReference type="Proteomes" id="UP000790377">
    <property type="component" value="Unassembled WGS sequence"/>
</dbReference>
<sequence>MFFPNIITGLLFAAATVGAIAPATSTWELYMYAGYNRNAGGKGILASNYWHGKIAKPAAGEDFRTGPCLHLENGMSKANSIEFTTKEDKHDSTTAIALVFFKDYQCLDPHMFWNEPWKIDGSWVVNNLTSFRGGKYTKAHSFQPIRTLKSLKSQM</sequence>
<evidence type="ECO:0000313" key="2">
    <source>
        <dbReference type="Proteomes" id="UP000790377"/>
    </source>
</evidence>
<protein>
    <submittedName>
        <fullName evidence="1">Uncharacterized protein</fullName>
    </submittedName>
</protein>
<reference evidence="1" key="1">
    <citation type="journal article" date="2021" name="New Phytol.">
        <title>Evolutionary innovations through gain and loss of genes in the ectomycorrhizal Boletales.</title>
        <authorList>
            <person name="Wu G."/>
            <person name="Miyauchi S."/>
            <person name="Morin E."/>
            <person name="Kuo A."/>
            <person name="Drula E."/>
            <person name="Varga T."/>
            <person name="Kohler A."/>
            <person name="Feng B."/>
            <person name="Cao Y."/>
            <person name="Lipzen A."/>
            <person name="Daum C."/>
            <person name="Hundley H."/>
            <person name="Pangilinan J."/>
            <person name="Johnson J."/>
            <person name="Barry K."/>
            <person name="LaButti K."/>
            <person name="Ng V."/>
            <person name="Ahrendt S."/>
            <person name="Min B."/>
            <person name="Choi I.G."/>
            <person name="Park H."/>
            <person name="Plett J.M."/>
            <person name="Magnuson J."/>
            <person name="Spatafora J.W."/>
            <person name="Nagy L.G."/>
            <person name="Henrissat B."/>
            <person name="Grigoriev I.V."/>
            <person name="Yang Z.L."/>
            <person name="Xu J."/>
            <person name="Martin F.M."/>
        </authorList>
    </citation>
    <scope>NUCLEOTIDE SEQUENCE</scope>
    <source>
        <strain evidence="1">ATCC 28755</strain>
    </source>
</reference>